<dbReference type="Proteomes" id="UP000321926">
    <property type="component" value="Unassembled WGS sequence"/>
</dbReference>
<proteinExistence type="predicted"/>
<dbReference type="InterPro" id="IPR000182">
    <property type="entry name" value="GNAT_dom"/>
</dbReference>
<dbReference type="EMBL" id="VRTY01000006">
    <property type="protein sequence ID" value="TXK51994.1"/>
    <property type="molecule type" value="Genomic_DNA"/>
</dbReference>
<evidence type="ECO:0000259" key="1">
    <source>
        <dbReference type="PROSITE" id="PS51186"/>
    </source>
</evidence>
<organism evidence="2 3">
    <name type="scientific">Pontibacter qinzhouensis</name>
    <dbReference type="NCBI Taxonomy" id="2603253"/>
    <lineage>
        <taxon>Bacteria</taxon>
        <taxon>Pseudomonadati</taxon>
        <taxon>Bacteroidota</taxon>
        <taxon>Cytophagia</taxon>
        <taxon>Cytophagales</taxon>
        <taxon>Hymenobacteraceae</taxon>
        <taxon>Pontibacter</taxon>
    </lineage>
</organism>
<dbReference type="SUPFAM" id="SSF55729">
    <property type="entry name" value="Acyl-CoA N-acyltransferases (Nat)"/>
    <property type="match status" value="1"/>
</dbReference>
<keyword evidence="2" id="KW-0808">Transferase</keyword>
<name>A0A5C8KCP3_9BACT</name>
<gene>
    <name evidence="2" type="ORF">FVR03_02625</name>
</gene>
<evidence type="ECO:0000313" key="3">
    <source>
        <dbReference type="Proteomes" id="UP000321926"/>
    </source>
</evidence>
<protein>
    <submittedName>
        <fullName evidence="2">GNAT family N-acetyltransferase</fullName>
    </submittedName>
</protein>
<accession>A0A5C8KCP3</accession>
<dbReference type="InterPro" id="IPR016181">
    <property type="entry name" value="Acyl_CoA_acyltransferase"/>
</dbReference>
<dbReference type="RefSeq" id="WP_147920208.1">
    <property type="nucleotide sequence ID" value="NZ_VRTY01000006.1"/>
</dbReference>
<dbReference type="CDD" id="cd04301">
    <property type="entry name" value="NAT_SF"/>
    <property type="match status" value="1"/>
</dbReference>
<dbReference type="PROSITE" id="PS51186">
    <property type="entry name" value="GNAT"/>
    <property type="match status" value="1"/>
</dbReference>
<dbReference type="GO" id="GO:0016747">
    <property type="term" value="F:acyltransferase activity, transferring groups other than amino-acyl groups"/>
    <property type="evidence" value="ECO:0007669"/>
    <property type="project" value="InterPro"/>
</dbReference>
<dbReference type="Pfam" id="PF00583">
    <property type="entry name" value="Acetyltransf_1"/>
    <property type="match status" value="1"/>
</dbReference>
<dbReference type="AlphaFoldDB" id="A0A5C8KCP3"/>
<reference evidence="2 3" key="1">
    <citation type="submission" date="2019-08" db="EMBL/GenBank/DDBJ databases">
        <authorList>
            <person name="Shi S."/>
        </authorList>
    </citation>
    <scope>NUCLEOTIDE SEQUENCE [LARGE SCALE GENOMIC DNA]</scope>
    <source>
        <strain evidence="2 3">GY10130</strain>
    </source>
</reference>
<comment type="caution">
    <text evidence="2">The sequence shown here is derived from an EMBL/GenBank/DDBJ whole genome shotgun (WGS) entry which is preliminary data.</text>
</comment>
<sequence>MKPDNVASKPKAPYQIQEIQGIGAMLEQFHLIAQLNPAMSKSRYAQLLAQMLPNGYRMVGVFVADACVGLSGFWINTKLYSGKYLEVDNFVIDATHRSGGLGKALSDWMEQEARAHQCDTIMLDAYVPNSAAHKFYFREGYHIKSYHFYKTIAADL</sequence>
<dbReference type="Gene3D" id="3.40.630.30">
    <property type="match status" value="1"/>
</dbReference>
<evidence type="ECO:0000313" key="2">
    <source>
        <dbReference type="EMBL" id="TXK51994.1"/>
    </source>
</evidence>
<feature type="domain" description="N-acetyltransferase" evidence="1">
    <location>
        <begin position="14"/>
        <end position="156"/>
    </location>
</feature>
<dbReference type="OrthoDB" id="9805924at2"/>
<keyword evidence="3" id="KW-1185">Reference proteome</keyword>